<name>A0AC34G4E9_9BILA</name>
<organism evidence="1 2">
    <name type="scientific">Panagrolaimus sp. ES5</name>
    <dbReference type="NCBI Taxonomy" id="591445"/>
    <lineage>
        <taxon>Eukaryota</taxon>
        <taxon>Metazoa</taxon>
        <taxon>Ecdysozoa</taxon>
        <taxon>Nematoda</taxon>
        <taxon>Chromadorea</taxon>
        <taxon>Rhabditida</taxon>
        <taxon>Tylenchina</taxon>
        <taxon>Panagrolaimomorpha</taxon>
        <taxon>Panagrolaimoidea</taxon>
        <taxon>Panagrolaimidae</taxon>
        <taxon>Panagrolaimus</taxon>
    </lineage>
</organism>
<reference evidence="2" key="1">
    <citation type="submission" date="2022-11" db="UniProtKB">
        <authorList>
            <consortium name="WormBaseParasite"/>
        </authorList>
    </citation>
    <scope>IDENTIFICATION</scope>
</reference>
<evidence type="ECO:0000313" key="2">
    <source>
        <dbReference type="WBParaSite" id="ES5_v2.g24467.t1"/>
    </source>
</evidence>
<evidence type="ECO:0000313" key="1">
    <source>
        <dbReference type="Proteomes" id="UP000887579"/>
    </source>
</evidence>
<dbReference type="WBParaSite" id="ES5_v2.g24467.t1">
    <property type="protein sequence ID" value="ES5_v2.g24467.t1"/>
    <property type="gene ID" value="ES5_v2.g24467"/>
</dbReference>
<sequence length="166" mass="17451">MPPIVNQTPHLESTNINIGGSVAARIARHQPSSTTSTSSTSTSTNDDGYGEYRNLCELRIRRLERYKKAKSFCSLESDDAINYGNLTTASAISTTALHSASTSTCSTVSSSSASSLSPAISNQQLSINTRPISTSSSASSAAATGGGQSMFESQVELLKQKMVSFN</sequence>
<dbReference type="Proteomes" id="UP000887579">
    <property type="component" value="Unplaced"/>
</dbReference>
<proteinExistence type="predicted"/>
<protein>
    <submittedName>
        <fullName evidence="2">Uncharacterized protein</fullName>
    </submittedName>
</protein>
<accession>A0AC34G4E9</accession>